<evidence type="ECO:0000313" key="4">
    <source>
        <dbReference type="EMBL" id="CAB4004262.1"/>
    </source>
</evidence>
<dbReference type="InterPro" id="IPR000859">
    <property type="entry name" value="CUB_dom"/>
</dbReference>
<comment type="caution">
    <text evidence="3">Lacks conserved residue(s) required for the propagation of feature annotation.</text>
</comment>
<reference evidence="4" key="1">
    <citation type="submission" date="2020-04" db="EMBL/GenBank/DDBJ databases">
        <authorList>
            <person name="Alioto T."/>
            <person name="Alioto T."/>
            <person name="Gomez Garrido J."/>
        </authorList>
    </citation>
    <scope>NUCLEOTIDE SEQUENCE</scope>
    <source>
        <strain evidence="4">A484AB</strain>
    </source>
</reference>
<dbReference type="Pfam" id="PF00431">
    <property type="entry name" value="CUB"/>
    <property type="match status" value="1"/>
</dbReference>
<dbReference type="EMBL" id="CACRXK020004848">
    <property type="protein sequence ID" value="CAB4004262.1"/>
    <property type="molecule type" value="Genomic_DNA"/>
</dbReference>
<dbReference type="AlphaFoldDB" id="A0A6S7IE36"/>
<dbReference type="PANTHER" id="PTHR24251:SF37">
    <property type="entry name" value="CUB DOMAIN-CONTAINING PROTEIN"/>
    <property type="match status" value="1"/>
</dbReference>
<keyword evidence="2" id="KW-1015">Disulfide bond</keyword>
<name>A0A6S7IE36_PARCT</name>
<dbReference type="PROSITE" id="PS01180">
    <property type="entry name" value="CUB"/>
    <property type="match status" value="1"/>
</dbReference>
<dbReference type="Gene3D" id="2.60.120.290">
    <property type="entry name" value="Spermadhesin, CUB domain"/>
    <property type="match status" value="1"/>
</dbReference>
<proteinExistence type="predicted"/>
<evidence type="ECO:0000256" key="1">
    <source>
        <dbReference type="ARBA" id="ARBA00022737"/>
    </source>
</evidence>
<keyword evidence="5" id="KW-1185">Reference proteome</keyword>
<dbReference type="Proteomes" id="UP001152795">
    <property type="component" value="Unassembled WGS sequence"/>
</dbReference>
<dbReference type="SUPFAM" id="SSF49854">
    <property type="entry name" value="Spermadhesin, CUB domain"/>
    <property type="match status" value="1"/>
</dbReference>
<protein>
    <submittedName>
        <fullName evidence="4">Uncharacterized protein</fullName>
    </submittedName>
</protein>
<dbReference type="CDD" id="cd00041">
    <property type="entry name" value="CUB"/>
    <property type="match status" value="1"/>
</dbReference>
<keyword evidence="1" id="KW-0677">Repeat</keyword>
<sequence>MIEIGRAQFCCQTDGKWYNPIELPISQPFYLLTSNSTGTPKCQMVKWAFSYLEHVVFDTDRQEAGGDHLFLHGSGPKTKAYYCYYEGCRSTMTGLHGSFRSHETAISVMDSHYCSWFITLASAETYIVSLSFRELAIPSCDGTFLRIYDGSNDTAMLLGTYCGSNATTQLKVVSSTNNLYIVSISGSYENPKKNYFHAQYNATKDFAVKRLKGETKNSRRSRIIIIATATGAGVFLIIVLIALLIKYKRRKRAPELSTSVNIPLQEINKNLQEPLPAIPVNQEIRYETVAQVDQQSFYEDANTNAKESEATTSLYEEVDIASNNAHKASGYTELDISKLGKTENGNYEPLLKENDRYEIPAPEEPQYEIPCQKGTNEKPKMPPQNSDYTELKLEGRIQADSVYQKLIKRDIA</sequence>
<dbReference type="OrthoDB" id="5974897at2759"/>
<evidence type="ECO:0000313" key="5">
    <source>
        <dbReference type="Proteomes" id="UP001152795"/>
    </source>
</evidence>
<dbReference type="SMART" id="SM00042">
    <property type="entry name" value="CUB"/>
    <property type="match status" value="1"/>
</dbReference>
<gene>
    <name evidence="4" type="ORF">PACLA_8A027448</name>
</gene>
<dbReference type="Pfam" id="PF16977">
    <property type="entry name" value="ApeC"/>
    <property type="match status" value="1"/>
</dbReference>
<dbReference type="InterPro" id="IPR031569">
    <property type="entry name" value="ApeC"/>
</dbReference>
<dbReference type="InterPro" id="IPR035914">
    <property type="entry name" value="Sperma_CUB_dom_sf"/>
</dbReference>
<accession>A0A6S7IE36</accession>
<organism evidence="4 5">
    <name type="scientific">Paramuricea clavata</name>
    <name type="common">Red gorgonian</name>
    <name type="synonym">Violescent sea-whip</name>
    <dbReference type="NCBI Taxonomy" id="317549"/>
    <lineage>
        <taxon>Eukaryota</taxon>
        <taxon>Metazoa</taxon>
        <taxon>Cnidaria</taxon>
        <taxon>Anthozoa</taxon>
        <taxon>Octocorallia</taxon>
        <taxon>Malacalcyonacea</taxon>
        <taxon>Plexauridae</taxon>
        <taxon>Paramuricea</taxon>
    </lineage>
</organism>
<dbReference type="PANTHER" id="PTHR24251">
    <property type="entry name" value="OVOCHYMASE-RELATED"/>
    <property type="match status" value="1"/>
</dbReference>
<comment type="caution">
    <text evidence="4">The sequence shown here is derived from an EMBL/GenBank/DDBJ whole genome shotgun (WGS) entry which is preliminary data.</text>
</comment>
<evidence type="ECO:0000256" key="2">
    <source>
        <dbReference type="ARBA" id="ARBA00023157"/>
    </source>
</evidence>
<evidence type="ECO:0000256" key="3">
    <source>
        <dbReference type="PROSITE-ProRule" id="PRU00059"/>
    </source>
</evidence>